<accession>A0A1X7IVX8</accession>
<evidence type="ECO:0000313" key="2">
    <source>
        <dbReference type="Proteomes" id="UP000193834"/>
    </source>
</evidence>
<keyword evidence="2" id="KW-1185">Reference proteome</keyword>
<proteinExistence type="predicted"/>
<gene>
    <name evidence="1" type="ORF">SAMN06295960_0905</name>
</gene>
<dbReference type="OrthoDB" id="2551587at2"/>
<sequence>MFDKKLDYEMSVLDCRQIQISHTLQQWKLPAELLYYNVCVSTDVMFEHLFEKQLKTWMFDAACYKVSELALLDVRYEELPYTGYQDIAPALKLTAGGHSSAFLWVVCGQVPYVKPTDFADLTALHSLWVQDWHAGMHAEHPSGYYIKDLYPVYDGLITEEEMRILCDHPIELPEAKELLLLHRPTGTVSEQQKNIIAERHASWMSDYRDERVMYHTILDYVDGRRTSPFESLAELYDCCAHAFKFVAGSRHLYSFYLEHTGQDASSISMLRELAKKARTLKNTFFLASHNEKLNIDMVKRVCTEMLELERSWCRWPQQA</sequence>
<reference evidence="1 2" key="1">
    <citation type="submission" date="2017-04" db="EMBL/GenBank/DDBJ databases">
        <authorList>
            <person name="Afonso C.L."/>
            <person name="Miller P.J."/>
            <person name="Scott M.A."/>
            <person name="Spackman E."/>
            <person name="Goraichik I."/>
            <person name="Dimitrov K.M."/>
            <person name="Suarez D.L."/>
            <person name="Swayne D.E."/>
        </authorList>
    </citation>
    <scope>NUCLEOTIDE SEQUENCE [LARGE SCALE GENOMIC DNA]</scope>
    <source>
        <strain evidence="1 2">11</strain>
    </source>
</reference>
<organism evidence="1 2">
    <name type="scientific">Paenibacillus aquistagni</name>
    <dbReference type="NCBI Taxonomy" id="1852522"/>
    <lineage>
        <taxon>Bacteria</taxon>
        <taxon>Bacillati</taxon>
        <taxon>Bacillota</taxon>
        <taxon>Bacilli</taxon>
        <taxon>Bacillales</taxon>
        <taxon>Paenibacillaceae</taxon>
        <taxon>Paenibacillus</taxon>
    </lineage>
</organism>
<dbReference type="EMBL" id="FXAZ01000001">
    <property type="protein sequence ID" value="SMG19335.1"/>
    <property type="molecule type" value="Genomic_DNA"/>
</dbReference>
<dbReference type="Proteomes" id="UP000193834">
    <property type="component" value="Unassembled WGS sequence"/>
</dbReference>
<name>A0A1X7IVX8_9BACL</name>
<dbReference type="STRING" id="1852522.SAMN06295960_0905"/>
<evidence type="ECO:0000313" key="1">
    <source>
        <dbReference type="EMBL" id="SMG19335.1"/>
    </source>
</evidence>
<dbReference type="AlphaFoldDB" id="A0A1X7IVX8"/>
<dbReference type="RefSeq" id="WP_085493111.1">
    <property type="nucleotide sequence ID" value="NZ_FXAZ01000001.1"/>
</dbReference>
<protein>
    <submittedName>
        <fullName evidence="1">Uncharacterized protein</fullName>
    </submittedName>
</protein>